<sequence length="220" mass="22915">MSDTAPMGAVRQQYPPPPPQQQAPSPGGGGPNRVVQGAGLLAVALVAGLVWWFVRSPGEEPPPAEPTQVAEDPLTSGEFDYTTVAGPEVSEDCAGNSYGDVADWFDEHPCSQVSRALYTTESGEARALVSVVVVTMPDAGGAQQLKAITDTDGTGNVNDLVRDETVKLPGAPNVAQGEYESRSEGTEVTIVEAAFFAGHTDDELLARIGTDALRLADAHG</sequence>
<protein>
    <submittedName>
        <fullName evidence="2">Uncharacterized protein</fullName>
    </submittedName>
</protein>
<dbReference type="RefSeq" id="WP_245959907.1">
    <property type="nucleotide sequence ID" value="NZ_MASU01000007.1"/>
</dbReference>
<organism evidence="2 3">
    <name type="scientific">Prauserella flavalba</name>
    <dbReference type="NCBI Taxonomy" id="1477506"/>
    <lineage>
        <taxon>Bacteria</taxon>
        <taxon>Bacillati</taxon>
        <taxon>Actinomycetota</taxon>
        <taxon>Actinomycetes</taxon>
        <taxon>Pseudonocardiales</taxon>
        <taxon>Pseudonocardiaceae</taxon>
        <taxon>Prauserella</taxon>
    </lineage>
</organism>
<feature type="region of interest" description="Disordered" evidence="1">
    <location>
        <begin position="1"/>
        <end position="34"/>
    </location>
</feature>
<gene>
    <name evidence="2" type="ORF">BA062_19515</name>
</gene>
<comment type="caution">
    <text evidence="2">The sequence shown here is derived from an EMBL/GenBank/DDBJ whole genome shotgun (WGS) entry which is preliminary data.</text>
</comment>
<dbReference type="EMBL" id="MASU01000007">
    <property type="protein sequence ID" value="PXY30729.1"/>
    <property type="molecule type" value="Genomic_DNA"/>
</dbReference>
<accession>A0A318LJD8</accession>
<keyword evidence="3" id="KW-1185">Reference proteome</keyword>
<name>A0A318LJD8_9PSEU</name>
<reference evidence="2 3" key="1">
    <citation type="submission" date="2016-07" db="EMBL/GenBank/DDBJ databases">
        <title>Draft genome sequence of Prauserella sp. YIM 121212, isolated from alkaline soil.</title>
        <authorList>
            <person name="Ruckert C."/>
            <person name="Albersmeier A."/>
            <person name="Jiang C.-L."/>
            <person name="Jiang Y."/>
            <person name="Kalinowski J."/>
            <person name="Schneider O."/>
            <person name="Winkler A."/>
            <person name="Zotchev S.B."/>
        </authorList>
    </citation>
    <scope>NUCLEOTIDE SEQUENCE [LARGE SCALE GENOMIC DNA]</scope>
    <source>
        <strain evidence="2 3">YIM 121212</strain>
    </source>
</reference>
<evidence type="ECO:0000256" key="1">
    <source>
        <dbReference type="SAM" id="MobiDB-lite"/>
    </source>
</evidence>
<dbReference type="Proteomes" id="UP000247892">
    <property type="component" value="Unassembled WGS sequence"/>
</dbReference>
<evidence type="ECO:0000313" key="3">
    <source>
        <dbReference type="Proteomes" id="UP000247892"/>
    </source>
</evidence>
<evidence type="ECO:0000313" key="2">
    <source>
        <dbReference type="EMBL" id="PXY30729.1"/>
    </source>
</evidence>
<proteinExistence type="predicted"/>
<dbReference type="AlphaFoldDB" id="A0A318LJD8"/>